<proteinExistence type="predicted"/>
<gene>
    <name evidence="1" type="ORF">H2198_003280</name>
</gene>
<dbReference type="EMBL" id="JAPDRQ010000043">
    <property type="protein sequence ID" value="KAJ9659138.1"/>
    <property type="molecule type" value="Genomic_DNA"/>
</dbReference>
<keyword evidence="2" id="KW-1185">Reference proteome</keyword>
<dbReference type="Proteomes" id="UP001172386">
    <property type="component" value="Unassembled WGS sequence"/>
</dbReference>
<organism evidence="1 2">
    <name type="scientific">Neophaeococcomyces mojaviensis</name>
    <dbReference type="NCBI Taxonomy" id="3383035"/>
    <lineage>
        <taxon>Eukaryota</taxon>
        <taxon>Fungi</taxon>
        <taxon>Dikarya</taxon>
        <taxon>Ascomycota</taxon>
        <taxon>Pezizomycotina</taxon>
        <taxon>Eurotiomycetes</taxon>
        <taxon>Chaetothyriomycetidae</taxon>
        <taxon>Chaetothyriales</taxon>
        <taxon>Chaetothyriales incertae sedis</taxon>
        <taxon>Neophaeococcomyces</taxon>
    </lineage>
</organism>
<accession>A0ACC3ABR1</accession>
<evidence type="ECO:0000313" key="1">
    <source>
        <dbReference type="EMBL" id="KAJ9659138.1"/>
    </source>
</evidence>
<reference evidence="1" key="1">
    <citation type="submission" date="2022-10" db="EMBL/GenBank/DDBJ databases">
        <title>Culturing micro-colonial fungi from biological soil crusts in the Mojave desert and describing Neophaeococcomyces mojavensis, and introducing the new genera and species Taxawa tesnikishii.</title>
        <authorList>
            <person name="Kurbessoian T."/>
            <person name="Stajich J.E."/>
        </authorList>
    </citation>
    <scope>NUCLEOTIDE SEQUENCE</scope>
    <source>
        <strain evidence="1">JES_112</strain>
    </source>
</reference>
<name>A0ACC3ABR1_9EURO</name>
<evidence type="ECO:0000313" key="2">
    <source>
        <dbReference type="Proteomes" id="UP001172386"/>
    </source>
</evidence>
<comment type="caution">
    <text evidence="1">The sequence shown here is derived from an EMBL/GenBank/DDBJ whole genome shotgun (WGS) entry which is preliminary data.</text>
</comment>
<protein>
    <submittedName>
        <fullName evidence="1">Uncharacterized protein</fullName>
    </submittedName>
</protein>
<sequence>MDLLQRLIAGSGSATSKQQRVQTPKERLDTCKKLCNALQNVWRSSTSLSNDNSASSHVASILRRLNNVLEDESRKAAPHSCLLYTANNQIYIIVAKLALSSSSHDIINFAVQFFHFLTNGEVEGILDSKIFARSVIDLVRICTAPATKVVNEEGESALIELLFEICTKIRLDPDILPAWFYPERGPAQRSSSAQDARRSQFPLFYLLVDYVHYDGPTGDFARTALLYLTETAPRSRPLEKWMMESDLAPQMASGLSALYGRLSRSSHSINIASLPILSFSDVSEFMASEKSPEDADLDMRAFLSYLAFWQDTLTHCKSLEVRDTLLDSFQVLFVEQLLYPSLLESSDVEGGSTAAVILHLCRLLDAIEQPQLVRRMLNYLFASKAQPLPKSERARQRMSLSRRKSMEQLASLAQLADNPSPELFSLLDLIVFSLRSSHFQTVTSSLKLVTVLLKRHHPYVKHQLFPLTPLEVGARQNLNELNHVMMTLFDYAGAISQVKTLDSSYQAALADAQMMMEQHSCLLDEDLQITPEKCVMAVSPDCKVLEQMHTLLESWFANDTLVNLELTGTFAGLSACGDILMRTWLSPSEPTEKSLVTVLGQLIQQVVMWRSQFVEWDAFYSVQKVEISSEDEIRRPSDDDNKFAQRSPSQVADEVQQRHSRWSESGSTRSVSSDALSAALLETRIPVGPLPDEGHTLKQSLRHILTQAIILQEFILELAATLQIRATLFNEVDLS</sequence>